<evidence type="ECO:0000256" key="1">
    <source>
        <dbReference type="ARBA" id="ARBA00008889"/>
    </source>
</evidence>
<keyword evidence="4" id="KW-1185">Reference proteome</keyword>
<dbReference type="InterPro" id="IPR047865">
    <property type="entry name" value="Ribosomal_uL10_bac_type"/>
</dbReference>
<feature type="region of interest" description="Disordered" evidence="2">
    <location>
        <begin position="69"/>
        <end position="102"/>
    </location>
</feature>
<evidence type="ECO:0000256" key="2">
    <source>
        <dbReference type="SAM" id="MobiDB-lite"/>
    </source>
</evidence>
<sequence length="269" mass="27978">MLLRASPALRAAEAAAPAPKVARTRPLPARKQLLYAHHAHLLQASPLVLFLRPGEFSAHEWRQIRAQLAAVPPPPPSPAPHASTSTAPAPAPAPTPAPADDGLRLTVLRPGLLPALLRDAESRLSGLDLAHLAQPSHLEGPLAVLTASSLHPPTLARVLALVRAFSRAPKPNAPPPAPGAPVDERLAVLSALVERQAADPERTVAVSKLPPLDVLRAQIVGLVSQPGSRITGVLAARAGDVARTLEGFKVGLEQQQQPQGSDGEAAAPQ</sequence>
<evidence type="ECO:0000313" key="3">
    <source>
        <dbReference type="EMBL" id="GJN93986.1"/>
    </source>
</evidence>
<comment type="similarity">
    <text evidence="1">Belongs to the universal ribosomal protein uL10 family.</text>
</comment>
<proteinExistence type="inferred from homology"/>
<dbReference type="Gene3D" id="3.30.70.1730">
    <property type="match status" value="1"/>
</dbReference>
<dbReference type="PANTHER" id="PTHR11560">
    <property type="entry name" value="39S RIBOSOMAL PROTEIN L10, MITOCHONDRIAL"/>
    <property type="match status" value="1"/>
</dbReference>
<protein>
    <recommendedName>
        <fullName evidence="5">50S ribosomal protein L10</fullName>
    </recommendedName>
</protein>
<dbReference type="EMBL" id="BQKY01000015">
    <property type="protein sequence ID" value="GJN93986.1"/>
    <property type="molecule type" value="Genomic_DNA"/>
</dbReference>
<name>A0AAV5GWW5_9BASI</name>
<dbReference type="AlphaFoldDB" id="A0AAV5GWW5"/>
<accession>A0AAV5GWW5</accession>
<evidence type="ECO:0008006" key="5">
    <source>
        <dbReference type="Google" id="ProtNLM"/>
    </source>
</evidence>
<feature type="region of interest" description="Disordered" evidence="2">
    <location>
        <begin position="1"/>
        <end position="23"/>
    </location>
</feature>
<dbReference type="InterPro" id="IPR043141">
    <property type="entry name" value="Ribosomal_uL10-like_sf"/>
</dbReference>
<organism evidence="3 4">
    <name type="scientific">Rhodotorula paludigena</name>
    <dbReference type="NCBI Taxonomy" id="86838"/>
    <lineage>
        <taxon>Eukaryota</taxon>
        <taxon>Fungi</taxon>
        <taxon>Dikarya</taxon>
        <taxon>Basidiomycota</taxon>
        <taxon>Pucciniomycotina</taxon>
        <taxon>Microbotryomycetes</taxon>
        <taxon>Sporidiobolales</taxon>
        <taxon>Sporidiobolaceae</taxon>
        <taxon>Rhodotorula</taxon>
    </lineage>
</organism>
<dbReference type="Proteomes" id="UP001342314">
    <property type="component" value="Unassembled WGS sequence"/>
</dbReference>
<dbReference type="SUPFAM" id="SSF160369">
    <property type="entry name" value="Ribosomal protein L10-like"/>
    <property type="match status" value="1"/>
</dbReference>
<comment type="caution">
    <text evidence="3">The sequence shown here is derived from an EMBL/GenBank/DDBJ whole genome shotgun (WGS) entry which is preliminary data.</text>
</comment>
<reference evidence="3 4" key="1">
    <citation type="submission" date="2021-12" db="EMBL/GenBank/DDBJ databases">
        <title>High titer production of polyol ester of fatty acids by Rhodotorula paludigena BS15 towards product separation-free biomass refinery.</title>
        <authorList>
            <person name="Mano J."/>
            <person name="Ono H."/>
            <person name="Tanaka T."/>
            <person name="Naito K."/>
            <person name="Sushida H."/>
            <person name="Ike M."/>
            <person name="Tokuyasu K."/>
            <person name="Kitaoka M."/>
        </authorList>
    </citation>
    <scope>NUCLEOTIDE SEQUENCE [LARGE SCALE GENOMIC DNA]</scope>
    <source>
        <strain evidence="3 4">BS15</strain>
    </source>
</reference>
<evidence type="ECO:0000313" key="4">
    <source>
        <dbReference type="Proteomes" id="UP001342314"/>
    </source>
</evidence>
<gene>
    <name evidence="3" type="ORF">Rhopal_007049-T1</name>
</gene>